<organism evidence="1">
    <name type="scientific">uncultured Sphingopyxis sp</name>
    <dbReference type="NCBI Taxonomy" id="310581"/>
    <lineage>
        <taxon>Bacteria</taxon>
        <taxon>Pseudomonadati</taxon>
        <taxon>Pseudomonadota</taxon>
        <taxon>Alphaproteobacteria</taxon>
        <taxon>Sphingomonadales</taxon>
        <taxon>Sphingomonadaceae</taxon>
        <taxon>Sphingopyxis</taxon>
        <taxon>environmental samples</taxon>
    </lineage>
</organism>
<dbReference type="AlphaFoldDB" id="A0A1Y5PSW1"/>
<accession>A0A1Y5PSW1</accession>
<dbReference type="KEGG" id="sphu:SPPYR_0605"/>
<name>A0A1Y5PSW1_9SPHN</name>
<reference evidence="1" key="1">
    <citation type="submission" date="2016-03" db="EMBL/GenBank/DDBJ databases">
        <authorList>
            <person name="Ploux O."/>
        </authorList>
    </citation>
    <scope>NUCLEOTIDE SEQUENCE</scope>
    <source>
        <strain evidence="1">UC10</strain>
    </source>
</reference>
<protein>
    <submittedName>
        <fullName evidence="1">Uncharacterized protein</fullName>
    </submittedName>
</protein>
<proteinExistence type="predicted"/>
<sequence>MLLVAISLRVLLVLLVGVVSHFPSPLPRHAIMPRHRINPWPVQMFLPVAGAWQGRDGSLLSCNSRALDRFIR</sequence>
<evidence type="ECO:0000313" key="1">
    <source>
        <dbReference type="EMBL" id="SBV31725.1"/>
    </source>
</evidence>
<dbReference type="EMBL" id="LT598653">
    <property type="protein sequence ID" value="SBV31725.1"/>
    <property type="molecule type" value="Genomic_DNA"/>
</dbReference>
<gene>
    <name evidence="1" type="ORF">SPPYR_0605</name>
</gene>